<name>A0ABR3G245_9AGAR</name>
<dbReference type="InterPro" id="IPR049317">
    <property type="entry name" value="GCIP-like_N"/>
</dbReference>
<dbReference type="EMBL" id="JBAHYK010000005">
    <property type="protein sequence ID" value="KAL0581753.1"/>
    <property type="molecule type" value="Genomic_DNA"/>
</dbReference>
<protein>
    <recommendedName>
        <fullName evidence="11">Cyclin-D1-binding protein 1</fullName>
    </recommendedName>
</protein>
<dbReference type="Pfam" id="PF20936">
    <property type="entry name" value="GCIP_C"/>
    <property type="match status" value="1"/>
</dbReference>
<evidence type="ECO:0000256" key="3">
    <source>
        <dbReference type="ARBA" id="ARBA00008940"/>
    </source>
</evidence>
<dbReference type="InterPro" id="IPR049318">
    <property type="entry name" value="GCIP_C"/>
</dbReference>
<keyword evidence="10" id="KW-1185">Reference proteome</keyword>
<accession>A0ABR3G245</accession>
<dbReference type="Gene3D" id="1.20.1420.10">
    <property type="entry name" value="Talin, central domain"/>
    <property type="match status" value="1"/>
</dbReference>
<evidence type="ECO:0000256" key="4">
    <source>
        <dbReference type="ARBA" id="ARBA00022490"/>
    </source>
</evidence>
<comment type="subcellular location">
    <subcellularLocation>
        <location evidence="2">Cytoplasm</location>
    </subcellularLocation>
    <subcellularLocation>
        <location evidence="1">Nucleus</location>
    </subcellularLocation>
</comment>
<feature type="domain" description="Cyclin-D1-binding protein 1-like C-terminal" evidence="8">
    <location>
        <begin position="198"/>
        <end position="300"/>
    </location>
</feature>
<comment type="similarity">
    <text evidence="3">Belongs to the CCNDBP1 family.</text>
</comment>
<keyword evidence="4" id="KW-0963">Cytoplasm</keyword>
<dbReference type="Gene3D" id="1.20.1410.10">
    <property type="entry name" value="I/LWEQ domain"/>
    <property type="match status" value="1"/>
</dbReference>
<evidence type="ECO:0000256" key="5">
    <source>
        <dbReference type="ARBA" id="ARBA00023242"/>
    </source>
</evidence>
<dbReference type="Proteomes" id="UP001465976">
    <property type="component" value="Unassembled WGS sequence"/>
</dbReference>
<reference evidence="9 10" key="1">
    <citation type="submission" date="2024-02" db="EMBL/GenBank/DDBJ databases">
        <title>A draft genome for the cacao thread blight pathogen Marasmius crinis-equi.</title>
        <authorList>
            <person name="Cohen S.P."/>
            <person name="Baruah I.K."/>
            <person name="Amoako-Attah I."/>
            <person name="Bukari Y."/>
            <person name="Meinhardt L.W."/>
            <person name="Bailey B.A."/>
        </authorList>
    </citation>
    <scope>NUCLEOTIDE SEQUENCE [LARGE SCALE GENOMIC DNA]</scope>
    <source>
        <strain evidence="9 10">GH-76</strain>
    </source>
</reference>
<evidence type="ECO:0000259" key="7">
    <source>
        <dbReference type="Pfam" id="PF13324"/>
    </source>
</evidence>
<evidence type="ECO:0000313" key="10">
    <source>
        <dbReference type="Proteomes" id="UP001465976"/>
    </source>
</evidence>
<feature type="domain" description="Cyclin-D1-binding protein 1-like N-terminal" evidence="7">
    <location>
        <begin position="51"/>
        <end position="190"/>
    </location>
</feature>
<dbReference type="PANTHER" id="PTHR15492">
    <property type="entry name" value="CYCLIN D1-BINDING PROTEIN 1"/>
    <property type="match status" value="1"/>
</dbReference>
<evidence type="ECO:0000256" key="1">
    <source>
        <dbReference type="ARBA" id="ARBA00004123"/>
    </source>
</evidence>
<gene>
    <name evidence="9" type="ORF">V5O48_000335</name>
</gene>
<evidence type="ECO:0000256" key="6">
    <source>
        <dbReference type="ARBA" id="ARBA00023306"/>
    </source>
</evidence>
<proteinExistence type="inferred from homology"/>
<organism evidence="9 10">
    <name type="scientific">Marasmius crinis-equi</name>
    <dbReference type="NCBI Taxonomy" id="585013"/>
    <lineage>
        <taxon>Eukaryota</taxon>
        <taxon>Fungi</taxon>
        <taxon>Dikarya</taxon>
        <taxon>Basidiomycota</taxon>
        <taxon>Agaricomycotina</taxon>
        <taxon>Agaricomycetes</taxon>
        <taxon>Agaricomycetidae</taxon>
        <taxon>Agaricales</taxon>
        <taxon>Marasmiineae</taxon>
        <taxon>Marasmiaceae</taxon>
        <taxon>Marasmius</taxon>
    </lineage>
</organism>
<dbReference type="PANTHER" id="PTHR15492:SF1">
    <property type="entry name" value="CYCLIN-D1-BINDING PROTEIN 1"/>
    <property type="match status" value="1"/>
</dbReference>
<keyword evidence="6" id="KW-0131">Cell cycle</keyword>
<evidence type="ECO:0008006" key="11">
    <source>
        <dbReference type="Google" id="ProtNLM"/>
    </source>
</evidence>
<dbReference type="InterPro" id="IPR026907">
    <property type="entry name" value="GCIP-like"/>
</dbReference>
<sequence length="362" mass="39190">MAERTHSVELLKVCLETCNAALDHISNKNTRALENNGDPRPSLAVIHKDFISLLSLIYASTTKLALVLKPSSPTYSAAVTPLNDLIKHISALSHCVKLFSPDEDGSVLTQEASDVATGVIEAMKAFLKALSEAGQSGEYLVRVGTIHDLIETARSSSGLSKDNISAVRKKWIEDTEPLEDGVRELKELIDNAGDDEGDDGWDELGLEPDVPLSEKEADRASKVHLVLRLSALLHKKISSDILGHSPDTNIPSYPVLDQMPSLSRTLLSVADELIAAAHSPQDCSALRDNLCDLEGVLKDVNTLIGQFFPEVSVEEGIGGLSLKDGEPGKRIVKKKKWFNGCSEQLDKAIRTAEATLSDPEVQ</sequence>
<dbReference type="Pfam" id="PF13324">
    <property type="entry name" value="GCIP_N"/>
    <property type="match status" value="1"/>
</dbReference>
<keyword evidence="5" id="KW-0539">Nucleus</keyword>
<evidence type="ECO:0000256" key="2">
    <source>
        <dbReference type="ARBA" id="ARBA00004496"/>
    </source>
</evidence>
<comment type="caution">
    <text evidence="9">The sequence shown here is derived from an EMBL/GenBank/DDBJ whole genome shotgun (WGS) entry which is preliminary data.</text>
</comment>
<evidence type="ECO:0000259" key="8">
    <source>
        <dbReference type="Pfam" id="PF20936"/>
    </source>
</evidence>
<evidence type="ECO:0000313" key="9">
    <source>
        <dbReference type="EMBL" id="KAL0581753.1"/>
    </source>
</evidence>